<protein>
    <submittedName>
        <fullName evidence="1">Formiminoglutamase</fullName>
    </submittedName>
</protein>
<evidence type="ECO:0000313" key="1">
    <source>
        <dbReference type="EMBL" id="GGB74278.1"/>
    </source>
</evidence>
<dbReference type="InterPro" id="IPR007709">
    <property type="entry name" value="N-FG_amidohydro"/>
</dbReference>
<sequence length="286" mass="31427">MKQDVARTVAPFILSRPETDPHPVIFASPHSGHYYPDTLLQNLCVPLIDLRQTEDAFVDQLFASAPQAGATLIAATHARSFVDLNRDARELDADMIEGGLPGPVAAPSARVQAGLGCFPRIGARGENIYAGKISSQDAHTRLDHVHTPYHRALADEIARCREASGCAILIDCHSMPSQQPGRRDLPDIVLGDRFGSSCTSQLTSLVERTFRSEGYSTVRNAPYAGGYTTRRYGRPKRHVHALQIEINRRLYMDEAEITPNASMQNVISAVQHVITEICRFSARLSA</sequence>
<dbReference type="Pfam" id="PF05013">
    <property type="entry name" value="FGase"/>
    <property type="match status" value="1"/>
</dbReference>
<proteinExistence type="predicted"/>
<accession>A0ABQ1JTM0</accession>
<dbReference type="Proteomes" id="UP000628854">
    <property type="component" value="Unassembled WGS sequence"/>
</dbReference>
<evidence type="ECO:0000313" key="2">
    <source>
        <dbReference type="Proteomes" id="UP000628854"/>
    </source>
</evidence>
<keyword evidence="2" id="KW-1185">Reference proteome</keyword>
<name>A0ABQ1JTM0_9PROT</name>
<organism evidence="1 2">
    <name type="scientific">Henriciella pelagia</name>
    <dbReference type="NCBI Taxonomy" id="1977912"/>
    <lineage>
        <taxon>Bacteria</taxon>
        <taxon>Pseudomonadati</taxon>
        <taxon>Pseudomonadota</taxon>
        <taxon>Alphaproteobacteria</taxon>
        <taxon>Hyphomonadales</taxon>
        <taxon>Hyphomonadaceae</taxon>
        <taxon>Henriciella</taxon>
    </lineage>
</organism>
<dbReference type="SUPFAM" id="SSF53187">
    <property type="entry name" value="Zn-dependent exopeptidases"/>
    <property type="match status" value="1"/>
</dbReference>
<reference evidence="2" key="1">
    <citation type="journal article" date="2019" name="Int. J. Syst. Evol. Microbiol.">
        <title>The Global Catalogue of Microorganisms (GCM) 10K type strain sequencing project: providing services to taxonomists for standard genome sequencing and annotation.</title>
        <authorList>
            <consortium name="The Broad Institute Genomics Platform"/>
            <consortium name="The Broad Institute Genome Sequencing Center for Infectious Disease"/>
            <person name="Wu L."/>
            <person name="Ma J."/>
        </authorList>
    </citation>
    <scope>NUCLEOTIDE SEQUENCE [LARGE SCALE GENOMIC DNA]</scope>
    <source>
        <strain evidence="2">CGMCC 1.15928</strain>
    </source>
</reference>
<comment type="caution">
    <text evidence="1">The sequence shown here is derived from an EMBL/GenBank/DDBJ whole genome shotgun (WGS) entry which is preliminary data.</text>
</comment>
<gene>
    <name evidence="1" type="ORF">GCM10011503_23750</name>
</gene>
<dbReference type="EMBL" id="BMKF01000002">
    <property type="protein sequence ID" value="GGB74278.1"/>
    <property type="molecule type" value="Genomic_DNA"/>
</dbReference>
<dbReference type="Gene3D" id="3.40.630.40">
    <property type="entry name" value="Zn-dependent exopeptidases"/>
    <property type="match status" value="1"/>
</dbReference>